<evidence type="ECO:0000256" key="1">
    <source>
        <dbReference type="SAM" id="MobiDB-lite"/>
    </source>
</evidence>
<dbReference type="EMBL" id="VEPZ02000132">
    <property type="protein sequence ID" value="KAE8732862.1"/>
    <property type="molecule type" value="Genomic_DNA"/>
</dbReference>
<feature type="compositionally biased region" description="Low complexity" evidence="1">
    <location>
        <begin position="16"/>
        <end position="42"/>
    </location>
</feature>
<accession>A0A6A3D044</accession>
<gene>
    <name evidence="2" type="ORF">F3Y22_tig00001713pilonHSYRG00148</name>
</gene>
<evidence type="ECO:0000313" key="3">
    <source>
        <dbReference type="Proteomes" id="UP000436088"/>
    </source>
</evidence>
<feature type="region of interest" description="Disordered" evidence="1">
    <location>
        <begin position="1"/>
        <end position="42"/>
    </location>
</feature>
<evidence type="ECO:0000313" key="2">
    <source>
        <dbReference type="EMBL" id="KAE8732862.1"/>
    </source>
</evidence>
<keyword evidence="3" id="KW-1185">Reference proteome</keyword>
<dbReference type="Proteomes" id="UP000436088">
    <property type="component" value="Unassembled WGS sequence"/>
</dbReference>
<feature type="compositionally biased region" description="Polar residues" evidence="1">
    <location>
        <begin position="70"/>
        <end position="89"/>
    </location>
</feature>
<name>A0A6A3D044_HIBSY</name>
<protein>
    <submittedName>
        <fullName evidence="2">Uncharacterized protein</fullName>
    </submittedName>
</protein>
<dbReference type="AlphaFoldDB" id="A0A6A3D044"/>
<proteinExistence type="predicted"/>
<sequence>MRSPTTRDPIETESTGEPALLGAGVGAASLAPPGPVVGAPAVGDGCTPTNLAANFKNKFSRHLRDGRNGDTANSGQGGSPSEIQSNAERSTALKRRAQAIGVRLNQSSSQYSTYFLVLTPDSRSTQSIVLNCGCNAALRLHPKLIGLNQERDKKKISSTMETSKCVLAHTNLQLLISPERLPSHQAGSSVAKTQAIVIDPQDNPTDYNMSDSDEMKKAKNEILENLKNWCRETFKRMREQSFHDEIDASELFWVPNLVLPPKFKMYD</sequence>
<comment type="caution">
    <text evidence="2">The sequence shown here is derived from an EMBL/GenBank/DDBJ whole genome shotgun (WGS) entry which is preliminary data.</text>
</comment>
<feature type="region of interest" description="Disordered" evidence="1">
    <location>
        <begin position="62"/>
        <end position="90"/>
    </location>
</feature>
<organism evidence="2 3">
    <name type="scientific">Hibiscus syriacus</name>
    <name type="common">Rose of Sharon</name>
    <dbReference type="NCBI Taxonomy" id="106335"/>
    <lineage>
        <taxon>Eukaryota</taxon>
        <taxon>Viridiplantae</taxon>
        <taxon>Streptophyta</taxon>
        <taxon>Embryophyta</taxon>
        <taxon>Tracheophyta</taxon>
        <taxon>Spermatophyta</taxon>
        <taxon>Magnoliopsida</taxon>
        <taxon>eudicotyledons</taxon>
        <taxon>Gunneridae</taxon>
        <taxon>Pentapetalae</taxon>
        <taxon>rosids</taxon>
        <taxon>malvids</taxon>
        <taxon>Malvales</taxon>
        <taxon>Malvaceae</taxon>
        <taxon>Malvoideae</taxon>
        <taxon>Hibiscus</taxon>
    </lineage>
</organism>
<reference evidence="2" key="1">
    <citation type="submission" date="2019-09" db="EMBL/GenBank/DDBJ databases">
        <title>Draft genome information of white flower Hibiscus syriacus.</title>
        <authorList>
            <person name="Kim Y.-M."/>
        </authorList>
    </citation>
    <scope>NUCLEOTIDE SEQUENCE [LARGE SCALE GENOMIC DNA]</scope>
    <source>
        <strain evidence="2">YM2019G1</strain>
    </source>
</reference>